<dbReference type="RefSeq" id="WP_021205923.1">
    <property type="nucleotide sequence ID" value="NZ_JAMOIG010000007.1"/>
</dbReference>
<dbReference type="GO" id="GO:0003841">
    <property type="term" value="F:1-acylglycerol-3-phosphate O-acyltransferase activity"/>
    <property type="evidence" value="ECO:0007669"/>
    <property type="project" value="TreeGrafter"/>
</dbReference>
<evidence type="ECO:0000259" key="6">
    <source>
        <dbReference type="SMART" id="SM00563"/>
    </source>
</evidence>
<accession>A0A2N8SLZ4</accession>
<evidence type="ECO:0000256" key="2">
    <source>
        <dbReference type="ARBA" id="ARBA00022516"/>
    </source>
</evidence>
<keyword evidence="2" id="KW-0444">Lipid biosynthesis</keyword>
<comment type="pathway">
    <text evidence="1">Lipid metabolism.</text>
</comment>
<name>A0A2N8SLZ4_STUST</name>
<feature type="domain" description="Phospholipid/glycerol acyltransferase" evidence="6">
    <location>
        <begin position="72"/>
        <end position="183"/>
    </location>
</feature>
<dbReference type="OrthoDB" id="9806880at2"/>
<dbReference type="InterPro" id="IPR002123">
    <property type="entry name" value="Plipid/glycerol_acylTrfase"/>
</dbReference>
<protein>
    <submittedName>
        <fullName evidence="7">1-acyl-sn-glycerol-3-phosphate acyltransferase</fullName>
    </submittedName>
</protein>
<dbReference type="PANTHER" id="PTHR10434:SF64">
    <property type="entry name" value="1-ACYL-SN-GLYCEROL-3-PHOSPHATE ACYLTRANSFERASE-RELATED"/>
    <property type="match status" value="1"/>
</dbReference>
<evidence type="ECO:0000313" key="8">
    <source>
        <dbReference type="Proteomes" id="UP000235897"/>
    </source>
</evidence>
<evidence type="ECO:0000313" key="7">
    <source>
        <dbReference type="EMBL" id="PNG03508.1"/>
    </source>
</evidence>
<gene>
    <name evidence="7" type="ORF">CXL00_20275</name>
</gene>
<reference evidence="7 8" key="1">
    <citation type="submission" date="2018-01" db="EMBL/GenBank/DDBJ databases">
        <title>Denitrification phenotypes of diverse strains of Pseudomonas stutzeri.</title>
        <authorList>
            <person name="Milligan D.A."/>
            <person name="Bergaust L."/>
            <person name="Bakken L.R."/>
            <person name="Frostegard A."/>
        </authorList>
    </citation>
    <scope>NUCLEOTIDE SEQUENCE [LARGE SCALE GENOMIC DNA]</scope>
    <source>
        <strain evidence="7 8">28a3</strain>
    </source>
</reference>
<dbReference type="EMBL" id="POUW01000009">
    <property type="protein sequence ID" value="PNG03508.1"/>
    <property type="molecule type" value="Genomic_DNA"/>
</dbReference>
<organism evidence="7 8">
    <name type="scientific">Stutzerimonas stutzeri</name>
    <name type="common">Pseudomonas stutzeri</name>
    <dbReference type="NCBI Taxonomy" id="316"/>
    <lineage>
        <taxon>Bacteria</taxon>
        <taxon>Pseudomonadati</taxon>
        <taxon>Pseudomonadota</taxon>
        <taxon>Gammaproteobacteria</taxon>
        <taxon>Pseudomonadales</taxon>
        <taxon>Pseudomonadaceae</taxon>
        <taxon>Stutzerimonas</taxon>
    </lineage>
</organism>
<dbReference type="CDD" id="cd07989">
    <property type="entry name" value="LPLAT_AGPAT-like"/>
    <property type="match status" value="1"/>
</dbReference>
<evidence type="ECO:0000256" key="4">
    <source>
        <dbReference type="ARBA" id="ARBA00023098"/>
    </source>
</evidence>
<keyword evidence="3 7" id="KW-0808">Transferase</keyword>
<dbReference type="GO" id="GO:0006654">
    <property type="term" value="P:phosphatidic acid biosynthetic process"/>
    <property type="evidence" value="ECO:0007669"/>
    <property type="project" value="TreeGrafter"/>
</dbReference>
<dbReference type="PANTHER" id="PTHR10434">
    <property type="entry name" value="1-ACYL-SN-GLYCEROL-3-PHOSPHATE ACYLTRANSFERASE"/>
    <property type="match status" value="1"/>
</dbReference>
<comment type="caution">
    <text evidence="7">The sequence shown here is derived from an EMBL/GenBank/DDBJ whole genome shotgun (WGS) entry which is preliminary data.</text>
</comment>
<dbReference type="Pfam" id="PF01553">
    <property type="entry name" value="Acyltransferase"/>
    <property type="match status" value="1"/>
</dbReference>
<dbReference type="Proteomes" id="UP000235897">
    <property type="component" value="Unassembled WGS sequence"/>
</dbReference>
<dbReference type="SMART" id="SM00563">
    <property type="entry name" value="PlsC"/>
    <property type="match status" value="1"/>
</dbReference>
<keyword evidence="4" id="KW-0443">Lipid metabolism</keyword>
<evidence type="ECO:0000256" key="3">
    <source>
        <dbReference type="ARBA" id="ARBA00022679"/>
    </source>
</evidence>
<dbReference type="SUPFAM" id="SSF69593">
    <property type="entry name" value="Glycerol-3-phosphate (1)-acyltransferase"/>
    <property type="match status" value="1"/>
</dbReference>
<sequence length="256" mass="27935">MGRLRLYMRLVRLCGVIAIGLSFASALKLQALVGLRPSQATRHGLCRWFLARLAAALPYEVRLSGTRPDQPMLWLANHLSWTDIALLGMLQPMAFLAKSEVRQWPLFGWLAAEAGTQFIRRGSGDSSTLNQLLSAELQQGRNLLIFPEGTTTDGTTLRTFHSRLLACAIETGTPIQPVAIRYLRDGGADPVAPFIGDDDLLSHLFRLLAADVAVVEIQLLQPIDSRGMERNRLARSCHTAIAEALYGAAAPVPVAA</sequence>
<evidence type="ECO:0000256" key="1">
    <source>
        <dbReference type="ARBA" id="ARBA00005189"/>
    </source>
</evidence>
<keyword evidence="5 7" id="KW-0012">Acyltransferase</keyword>
<evidence type="ECO:0000256" key="5">
    <source>
        <dbReference type="ARBA" id="ARBA00023315"/>
    </source>
</evidence>
<dbReference type="AlphaFoldDB" id="A0A2N8SLZ4"/>
<proteinExistence type="predicted"/>